<gene>
    <name evidence="3" type="ORF">PWJ81_01290</name>
</gene>
<evidence type="ECO:0000313" key="3">
    <source>
        <dbReference type="EMBL" id="MDE1655707.1"/>
    </source>
</evidence>
<protein>
    <recommendedName>
        <fullName evidence="5">Pilus assembly protein</fullName>
    </recommendedName>
</protein>
<reference evidence="3 4" key="1">
    <citation type="submission" date="2023-02" db="EMBL/GenBank/DDBJ databases">
        <title>Defining the Infant Male Urobiome and Moving Towards Mechanisms in Urobiome Research.</title>
        <authorList>
            <person name="Reasoner S."/>
            <person name="Flores V."/>
            <person name="Van Horn G."/>
            <person name="Morales G."/>
            <person name="Peard L."/>
            <person name="Abelson B."/>
            <person name="Manuel C."/>
            <person name="Lee J."/>
            <person name="Baker B."/>
            <person name="Williams T."/>
            <person name="Schmitz J."/>
            <person name="Clayton D."/>
            <person name="Hadjifrangiskou M."/>
        </authorList>
    </citation>
    <scope>NUCLEOTIDE SEQUENCE [LARGE SCALE GENOMIC DNA]</scope>
    <source>
        <strain evidence="3 4">AS1053</strain>
    </source>
</reference>
<evidence type="ECO:0000256" key="1">
    <source>
        <dbReference type="SAM" id="MobiDB-lite"/>
    </source>
</evidence>
<feature type="transmembrane region" description="Helical" evidence="2">
    <location>
        <begin position="102"/>
        <end position="120"/>
    </location>
</feature>
<dbReference type="EMBL" id="JARBHI010000002">
    <property type="protein sequence ID" value="MDE1655707.1"/>
    <property type="molecule type" value="Genomic_DNA"/>
</dbReference>
<proteinExistence type="predicted"/>
<accession>A0ABT5V3Z9</accession>
<feature type="region of interest" description="Disordered" evidence="1">
    <location>
        <begin position="1"/>
        <end position="42"/>
    </location>
</feature>
<dbReference type="Proteomes" id="UP001219297">
    <property type="component" value="Unassembled WGS sequence"/>
</dbReference>
<organism evidence="3 4">
    <name type="scientific">Actinotignum sanguinis</name>
    <dbReference type="NCBI Taxonomy" id="1445614"/>
    <lineage>
        <taxon>Bacteria</taxon>
        <taxon>Bacillati</taxon>
        <taxon>Actinomycetota</taxon>
        <taxon>Actinomycetes</taxon>
        <taxon>Actinomycetales</taxon>
        <taxon>Actinomycetaceae</taxon>
        <taxon>Actinotignum</taxon>
    </lineage>
</organism>
<evidence type="ECO:0000256" key="2">
    <source>
        <dbReference type="SAM" id="Phobius"/>
    </source>
</evidence>
<comment type="caution">
    <text evidence="3">The sequence shown here is derived from an EMBL/GenBank/DDBJ whole genome shotgun (WGS) entry which is preliminary data.</text>
</comment>
<name>A0ABT5V3Z9_9ACTO</name>
<keyword evidence="2" id="KW-0472">Membrane</keyword>
<keyword evidence="2" id="KW-1133">Transmembrane helix</keyword>
<evidence type="ECO:0000313" key="4">
    <source>
        <dbReference type="Proteomes" id="UP001219297"/>
    </source>
</evidence>
<evidence type="ECO:0008006" key="5">
    <source>
        <dbReference type="Google" id="ProtNLM"/>
    </source>
</evidence>
<dbReference type="RefSeq" id="WP_274778268.1">
    <property type="nucleotide sequence ID" value="NZ_CAMXYX010000024.1"/>
</dbReference>
<keyword evidence="2" id="KW-0812">Transmembrane</keyword>
<sequence>MISKQFPEQCQELPSFPRSGAGEGALIANQPTQRPHRDFRSHRSRERRRLCAQCHEVIEARGHIAIPCACRRREIRSRKLSRILRWPYGAENREAGMVTVEVALGIVSTLIIVLLAFGALSAGAQYLSLRGASHDIAVLAARGESEEALRARELPPRAMLHVQRAEDHVNVVVRAQAAGPLRALGITMEARTSVDVEPGVLGT</sequence>
<keyword evidence="4" id="KW-1185">Reference proteome</keyword>